<dbReference type="InterPro" id="IPR013766">
    <property type="entry name" value="Thioredoxin_domain"/>
</dbReference>
<reference evidence="2" key="1">
    <citation type="submission" date="2022-04" db="EMBL/GenBank/DDBJ databases">
        <title>Diverse halophilic archaea isolated from saline environments.</title>
        <authorList>
            <person name="Cui H.-L."/>
        </authorList>
    </citation>
    <scope>NUCLEOTIDE SEQUENCE</scope>
    <source>
        <strain evidence="2">XZYJT40</strain>
    </source>
</reference>
<dbReference type="PROSITE" id="PS51352">
    <property type="entry name" value="THIOREDOXIN_2"/>
    <property type="match status" value="1"/>
</dbReference>
<protein>
    <submittedName>
        <fullName evidence="2">Redoxin domain-containing protein</fullName>
    </submittedName>
</protein>
<evidence type="ECO:0000313" key="3">
    <source>
        <dbReference type="Proteomes" id="UP000830434"/>
    </source>
</evidence>
<dbReference type="KEGG" id="haxz:M0R88_10145"/>
<evidence type="ECO:0000259" key="1">
    <source>
        <dbReference type="PROSITE" id="PS51352"/>
    </source>
</evidence>
<dbReference type="GO" id="GO:0016491">
    <property type="term" value="F:oxidoreductase activity"/>
    <property type="evidence" value="ECO:0007669"/>
    <property type="project" value="InterPro"/>
</dbReference>
<feature type="domain" description="Thioredoxin" evidence="1">
    <location>
        <begin position="7"/>
        <end position="168"/>
    </location>
</feature>
<dbReference type="RefSeq" id="WP_248653396.1">
    <property type="nucleotide sequence ID" value="NZ_CP096658.1"/>
</dbReference>
<dbReference type="AlphaFoldDB" id="A0A8U0ID64"/>
<sequence>MGESGGPTVGSQAPAFTAPLATPDGSVSEVSLSSLRLDGAVLLVFQPTDFESESFAQRHALGEYDWFTADDRLRVVGVNRARPRTDREFADYLDVTYPFCSDRDLSIAESYGVTYRAFGVARRARPACFFVDPEGTIRYRWVGDRNRTGRVRPQVRDLYETVMDVLGRPEIESFGFA</sequence>
<dbReference type="InterPro" id="IPR036249">
    <property type="entry name" value="Thioredoxin-like_sf"/>
</dbReference>
<dbReference type="EMBL" id="CP096658">
    <property type="protein sequence ID" value="UPV98892.1"/>
    <property type="molecule type" value="Genomic_DNA"/>
</dbReference>
<dbReference type="Proteomes" id="UP000830434">
    <property type="component" value="Chromosome"/>
</dbReference>
<dbReference type="InterPro" id="IPR000866">
    <property type="entry name" value="AhpC/TSA"/>
</dbReference>
<proteinExistence type="predicted"/>
<accession>A0A8U0ID64</accession>
<organism evidence="2 3">
    <name type="scientific">Halorussus gelatinilyticus</name>
    <dbReference type="NCBI Taxonomy" id="2937524"/>
    <lineage>
        <taxon>Archaea</taxon>
        <taxon>Methanobacteriati</taxon>
        <taxon>Methanobacteriota</taxon>
        <taxon>Stenosarchaea group</taxon>
        <taxon>Halobacteria</taxon>
        <taxon>Halobacteriales</taxon>
        <taxon>Haladaptataceae</taxon>
        <taxon>Halorussus</taxon>
    </lineage>
</organism>
<dbReference type="Pfam" id="PF00578">
    <property type="entry name" value="AhpC-TSA"/>
    <property type="match status" value="1"/>
</dbReference>
<dbReference type="Gene3D" id="3.40.30.10">
    <property type="entry name" value="Glutaredoxin"/>
    <property type="match status" value="1"/>
</dbReference>
<keyword evidence="3" id="KW-1185">Reference proteome</keyword>
<evidence type="ECO:0000313" key="2">
    <source>
        <dbReference type="EMBL" id="UPV98892.1"/>
    </source>
</evidence>
<dbReference type="GeneID" id="72190218"/>
<name>A0A8U0ID64_9EURY</name>
<gene>
    <name evidence="2" type="ORF">M0R88_10145</name>
</gene>
<dbReference type="SUPFAM" id="SSF52833">
    <property type="entry name" value="Thioredoxin-like"/>
    <property type="match status" value="1"/>
</dbReference>
<dbReference type="GO" id="GO:0016209">
    <property type="term" value="F:antioxidant activity"/>
    <property type="evidence" value="ECO:0007669"/>
    <property type="project" value="InterPro"/>
</dbReference>